<dbReference type="GO" id="GO:0032259">
    <property type="term" value="P:methylation"/>
    <property type="evidence" value="ECO:0007669"/>
    <property type="project" value="UniProtKB-KW"/>
</dbReference>
<dbReference type="Gene3D" id="3.40.50.150">
    <property type="entry name" value="Vaccinia Virus protein VP39"/>
    <property type="match status" value="2"/>
</dbReference>
<evidence type="ECO:0000259" key="5">
    <source>
        <dbReference type="Pfam" id="PF08100"/>
    </source>
</evidence>
<keyword evidence="1 6" id="KW-0489">Methyltransferase</keyword>
<organism evidence="6 7">
    <name type="scientific">Periconia macrospinosa</name>
    <dbReference type="NCBI Taxonomy" id="97972"/>
    <lineage>
        <taxon>Eukaryota</taxon>
        <taxon>Fungi</taxon>
        <taxon>Dikarya</taxon>
        <taxon>Ascomycota</taxon>
        <taxon>Pezizomycotina</taxon>
        <taxon>Dothideomycetes</taxon>
        <taxon>Pleosporomycetidae</taxon>
        <taxon>Pleosporales</taxon>
        <taxon>Massarineae</taxon>
        <taxon>Periconiaceae</taxon>
        <taxon>Periconia</taxon>
    </lineage>
</organism>
<dbReference type="OrthoDB" id="1535081at2759"/>
<dbReference type="Gene3D" id="1.10.10.10">
    <property type="entry name" value="Winged helix-like DNA-binding domain superfamily/Winged helix DNA-binding domain"/>
    <property type="match status" value="1"/>
</dbReference>
<sequence length="387" mass="42949">MASFLVVNREEEEQCYGGTAALEQATDGICELLSAVGLHSFTARRRLISRQISASVAAGPKALSEAKRKEVIEAACQLQEAMETAEEKVFRIMSMPNDATALVIAADMNLFDIAAGHIGSTGEAIAVSDLAAMSGADIHFLPRILRFLAGHGLMIEVAEDRYQVTDAGRLLLNDQPLGGMVLAMSMSLLPLGNMLQYFRRHGFQNPSESERGPWQYAHGSDRSFFRWLEGKPKEKKAFHLAMAGLRPNAACQWFEHFRVREKLLVSGSRMSLVDVGGGMGHDAKRAKAYYMRMILHDWPEKQAQCILAKVRQAMSEDSLLLINEIVLPEKGISLYEARMDFLMMAFCAGMERTERQWTELLRGAGFVIRSIWTCGATRLIEAALDTV</sequence>
<keyword evidence="3" id="KW-0949">S-adenosyl-L-methionine</keyword>
<evidence type="ECO:0000256" key="3">
    <source>
        <dbReference type="ARBA" id="ARBA00022691"/>
    </source>
</evidence>
<dbReference type="InterPro" id="IPR036388">
    <property type="entry name" value="WH-like_DNA-bd_sf"/>
</dbReference>
<evidence type="ECO:0000259" key="4">
    <source>
        <dbReference type="Pfam" id="PF00891"/>
    </source>
</evidence>
<evidence type="ECO:0000313" key="7">
    <source>
        <dbReference type="Proteomes" id="UP000244855"/>
    </source>
</evidence>
<dbReference type="PROSITE" id="PS51683">
    <property type="entry name" value="SAM_OMT_II"/>
    <property type="match status" value="1"/>
</dbReference>
<dbReference type="SUPFAM" id="SSF53335">
    <property type="entry name" value="S-adenosyl-L-methionine-dependent methyltransferases"/>
    <property type="match status" value="1"/>
</dbReference>
<keyword evidence="2 6" id="KW-0808">Transferase</keyword>
<dbReference type="PANTHER" id="PTHR43712:SF11">
    <property type="entry name" value="O-METHYLTRANSFERASE (AFU_ORTHOLOGUE AFUA_2G17820)-RELATED"/>
    <property type="match status" value="1"/>
</dbReference>
<dbReference type="Pfam" id="PF08100">
    <property type="entry name" value="Dimerisation"/>
    <property type="match status" value="1"/>
</dbReference>
<evidence type="ECO:0000256" key="1">
    <source>
        <dbReference type="ARBA" id="ARBA00022603"/>
    </source>
</evidence>
<dbReference type="AlphaFoldDB" id="A0A2V1D067"/>
<dbReference type="GO" id="GO:0008171">
    <property type="term" value="F:O-methyltransferase activity"/>
    <property type="evidence" value="ECO:0007669"/>
    <property type="project" value="InterPro"/>
</dbReference>
<dbReference type="SUPFAM" id="SSF46785">
    <property type="entry name" value="Winged helix' DNA-binding domain"/>
    <property type="match status" value="1"/>
</dbReference>
<proteinExistence type="predicted"/>
<dbReference type="InterPro" id="IPR036390">
    <property type="entry name" value="WH_DNA-bd_sf"/>
</dbReference>
<evidence type="ECO:0000256" key="2">
    <source>
        <dbReference type="ARBA" id="ARBA00022679"/>
    </source>
</evidence>
<dbReference type="Pfam" id="PF00891">
    <property type="entry name" value="Methyltransf_2"/>
    <property type="match status" value="1"/>
</dbReference>
<dbReference type="InterPro" id="IPR012967">
    <property type="entry name" value="COMT_dimerisation"/>
</dbReference>
<feature type="domain" description="O-methyltransferase dimerisation" evidence="5">
    <location>
        <begin position="100"/>
        <end position="173"/>
    </location>
</feature>
<reference evidence="6 7" key="1">
    <citation type="journal article" date="2018" name="Sci. Rep.">
        <title>Comparative genomics provides insights into the lifestyle and reveals functional heterogeneity of dark septate endophytic fungi.</title>
        <authorList>
            <person name="Knapp D.G."/>
            <person name="Nemeth J.B."/>
            <person name="Barry K."/>
            <person name="Hainaut M."/>
            <person name="Henrissat B."/>
            <person name="Johnson J."/>
            <person name="Kuo A."/>
            <person name="Lim J.H.P."/>
            <person name="Lipzen A."/>
            <person name="Nolan M."/>
            <person name="Ohm R.A."/>
            <person name="Tamas L."/>
            <person name="Grigoriev I.V."/>
            <person name="Spatafora J.W."/>
            <person name="Nagy L.G."/>
            <person name="Kovacs G.M."/>
        </authorList>
    </citation>
    <scope>NUCLEOTIDE SEQUENCE [LARGE SCALE GENOMIC DNA]</scope>
    <source>
        <strain evidence="6 7">DSE2036</strain>
    </source>
</reference>
<gene>
    <name evidence="6" type="ORF">DM02DRAFT_545840</name>
</gene>
<dbReference type="EMBL" id="KZ805868">
    <property type="protein sequence ID" value="PVH91422.1"/>
    <property type="molecule type" value="Genomic_DNA"/>
</dbReference>
<keyword evidence="7" id="KW-1185">Reference proteome</keyword>
<dbReference type="GO" id="GO:0046983">
    <property type="term" value="F:protein dimerization activity"/>
    <property type="evidence" value="ECO:0007669"/>
    <property type="project" value="InterPro"/>
</dbReference>
<evidence type="ECO:0000313" key="6">
    <source>
        <dbReference type="EMBL" id="PVH91422.1"/>
    </source>
</evidence>
<dbReference type="Proteomes" id="UP000244855">
    <property type="component" value="Unassembled WGS sequence"/>
</dbReference>
<dbReference type="InterPro" id="IPR016461">
    <property type="entry name" value="COMT-like"/>
</dbReference>
<dbReference type="STRING" id="97972.A0A2V1D067"/>
<accession>A0A2V1D067</accession>
<dbReference type="InterPro" id="IPR029063">
    <property type="entry name" value="SAM-dependent_MTases_sf"/>
</dbReference>
<dbReference type="PANTHER" id="PTHR43712">
    <property type="entry name" value="PUTATIVE (AFU_ORTHOLOGUE AFUA_4G14580)-RELATED"/>
    <property type="match status" value="1"/>
</dbReference>
<protein>
    <submittedName>
        <fullName evidence="6">S-adenosyl-L-methionine-dependent methyltransferase</fullName>
    </submittedName>
</protein>
<dbReference type="InterPro" id="IPR001077">
    <property type="entry name" value="COMT_C"/>
</dbReference>
<name>A0A2V1D067_9PLEO</name>
<feature type="domain" description="O-methyltransferase C-terminal" evidence="4">
    <location>
        <begin position="285"/>
        <end position="366"/>
    </location>
</feature>